<reference evidence="9 10" key="1">
    <citation type="submission" date="2018-09" db="EMBL/GenBank/DDBJ databases">
        <title>YIM PH21274 draft genome.</title>
        <authorList>
            <person name="Miao C."/>
        </authorList>
    </citation>
    <scope>NUCLEOTIDE SEQUENCE [LARGE SCALE GENOMIC DNA]</scope>
    <source>
        <strain evidence="9 10">YIM PH 21724</strain>
    </source>
</reference>
<dbReference type="PANTHER" id="PTHR43178">
    <property type="entry name" value="DIHYDROLIPOAMIDE ACETYLTRANSFERASE COMPONENT OF PYRUVATE DEHYDROGENASE COMPLEX"/>
    <property type="match status" value="1"/>
</dbReference>
<dbReference type="Pfam" id="PF00198">
    <property type="entry name" value="2-oxoacid_dh"/>
    <property type="match status" value="1"/>
</dbReference>
<name>A0A3A4KKQ0_9NOCA</name>
<dbReference type="PROSITE" id="PS51826">
    <property type="entry name" value="PSBD"/>
    <property type="match status" value="1"/>
</dbReference>
<keyword evidence="3 6" id="KW-0808">Transferase</keyword>
<evidence type="ECO:0000256" key="5">
    <source>
        <dbReference type="ARBA" id="ARBA00023315"/>
    </source>
</evidence>
<keyword evidence="4 6" id="KW-0450">Lipoyl</keyword>
<dbReference type="CDD" id="cd06849">
    <property type="entry name" value="lipoyl_domain"/>
    <property type="match status" value="1"/>
</dbReference>
<dbReference type="InterPro" id="IPR023213">
    <property type="entry name" value="CAT-like_dom_sf"/>
</dbReference>
<feature type="domain" description="Lipoyl-binding" evidence="7">
    <location>
        <begin position="4"/>
        <end position="79"/>
    </location>
</feature>
<evidence type="ECO:0000256" key="2">
    <source>
        <dbReference type="ARBA" id="ARBA00007317"/>
    </source>
</evidence>
<evidence type="ECO:0000313" key="10">
    <source>
        <dbReference type="Proteomes" id="UP000266677"/>
    </source>
</evidence>
<keyword evidence="5 6" id="KW-0012">Acyltransferase</keyword>
<dbReference type="SUPFAM" id="SSF47005">
    <property type="entry name" value="Peripheral subunit-binding domain of 2-oxo acid dehydrogenase complex"/>
    <property type="match status" value="1"/>
</dbReference>
<dbReference type="SUPFAM" id="SSF52777">
    <property type="entry name" value="CoA-dependent acyltransferases"/>
    <property type="match status" value="1"/>
</dbReference>
<dbReference type="OrthoDB" id="9805770at2"/>
<dbReference type="FunFam" id="3.30.559.10:FF:000007">
    <property type="entry name" value="Dihydrolipoamide acetyltransferase component of pyruvate dehydrogenase complex"/>
    <property type="match status" value="1"/>
</dbReference>
<dbReference type="Gene3D" id="2.40.50.100">
    <property type="match status" value="1"/>
</dbReference>
<protein>
    <recommendedName>
        <fullName evidence="6">Dihydrolipoamide acetyltransferase component of pyruvate dehydrogenase complex</fullName>
        <ecNumber evidence="6">2.3.1.-</ecNumber>
    </recommendedName>
</protein>
<dbReference type="PANTHER" id="PTHR43178:SF5">
    <property type="entry name" value="LIPOAMIDE ACYLTRANSFERASE COMPONENT OF BRANCHED-CHAIN ALPHA-KETO ACID DEHYDROGENASE COMPLEX, MITOCHONDRIAL"/>
    <property type="match status" value="1"/>
</dbReference>
<evidence type="ECO:0000259" key="8">
    <source>
        <dbReference type="PROSITE" id="PS51826"/>
    </source>
</evidence>
<dbReference type="Pfam" id="PF00364">
    <property type="entry name" value="Biotin_lipoyl"/>
    <property type="match status" value="1"/>
</dbReference>
<dbReference type="Gene3D" id="4.10.320.10">
    <property type="entry name" value="E3-binding domain"/>
    <property type="match status" value="1"/>
</dbReference>
<accession>A0A3A4KKQ0</accession>
<dbReference type="EC" id="2.3.1.-" evidence="6"/>
<dbReference type="SUPFAM" id="SSF51230">
    <property type="entry name" value="Single hybrid motif"/>
    <property type="match status" value="1"/>
</dbReference>
<keyword evidence="10" id="KW-1185">Reference proteome</keyword>
<evidence type="ECO:0000313" key="9">
    <source>
        <dbReference type="EMBL" id="RJO73567.1"/>
    </source>
</evidence>
<dbReference type="InterPro" id="IPR036625">
    <property type="entry name" value="E3-bd_dom_sf"/>
</dbReference>
<gene>
    <name evidence="9" type="ORF">D5S18_20430</name>
</gene>
<dbReference type="EMBL" id="QZFU01000023">
    <property type="protein sequence ID" value="RJO73567.1"/>
    <property type="molecule type" value="Genomic_DNA"/>
</dbReference>
<dbReference type="Pfam" id="PF02817">
    <property type="entry name" value="E3_binding"/>
    <property type="match status" value="1"/>
</dbReference>
<comment type="similarity">
    <text evidence="2 6">Belongs to the 2-oxoacid dehydrogenase family.</text>
</comment>
<comment type="cofactor">
    <cofactor evidence="1 6">
        <name>(R)-lipoate</name>
        <dbReference type="ChEBI" id="CHEBI:83088"/>
    </cofactor>
</comment>
<proteinExistence type="inferred from homology"/>
<evidence type="ECO:0000256" key="1">
    <source>
        <dbReference type="ARBA" id="ARBA00001938"/>
    </source>
</evidence>
<evidence type="ECO:0000259" key="7">
    <source>
        <dbReference type="PROSITE" id="PS50968"/>
    </source>
</evidence>
<dbReference type="GO" id="GO:0031405">
    <property type="term" value="F:lipoic acid binding"/>
    <property type="evidence" value="ECO:0007669"/>
    <property type="project" value="TreeGrafter"/>
</dbReference>
<dbReference type="AlphaFoldDB" id="A0A3A4KKQ0"/>
<dbReference type="InterPro" id="IPR001078">
    <property type="entry name" value="2-oxoacid_DH_actylTfrase"/>
</dbReference>
<dbReference type="Gene3D" id="3.30.559.10">
    <property type="entry name" value="Chloramphenicol acetyltransferase-like domain"/>
    <property type="match status" value="1"/>
</dbReference>
<dbReference type="GO" id="GO:0016407">
    <property type="term" value="F:acetyltransferase activity"/>
    <property type="evidence" value="ECO:0007669"/>
    <property type="project" value="TreeGrafter"/>
</dbReference>
<dbReference type="InterPro" id="IPR011053">
    <property type="entry name" value="Single_hybrid_motif"/>
</dbReference>
<organism evidence="9 10">
    <name type="scientific">Nocardia panacis</name>
    <dbReference type="NCBI Taxonomy" id="2340916"/>
    <lineage>
        <taxon>Bacteria</taxon>
        <taxon>Bacillati</taxon>
        <taxon>Actinomycetota</taxon>
        <taxon>Actinomycetes</taxon>
        <taxon>Mycobacteriales</taxon>
        <taxon>Nocardiaceae</taxon>
        <taxon>Nocardia</taxon>
    </lineage>
</organism>
<feature type="domain" description="Peripheral subunit-binding (PSBD)" evidence="8">
    <location>
        <begin position="150"/>
        <end position="187"/>
    </location>
</feature>
<dbReference type="Proteomes" id="UP000266677">
    <property type="component" value="Unassembled WGS sequence"/>
</dbReference>
<dbReference type="InterPro" id="IPR004167">
    <property type="entry name" value="PSBD"/>
</dbReference>
<evidence type="ECO:0000256" key="4">
    <source>
        <dbReference type="ARBA" id="ARBA00022823"/>
    </source>
</evidence>
<evidence type="ECO:0000256" key="6">
    <source>
        <dbReference type="RuleBase" id="RU003423"/>
    </source>
</evidence>
<evidence type="ECO:0000256" key="3">
    <source>
        <dbReference type="ARBA" id="ARBA00022679"/>
    </source>
</evidence>
<dbReference type="InterPro" id="IPR000089">
    <property type="entry name" value="Biotin_lipoyl"/>
</dbReference>
<dbReference type="PROSITE" id="PS50968">
    <property type="entry name" value="BIOTINYL_LIPOYL"/>
    <property type="match status" value="1"/>
</dbReference>
<comment type="caution">
    <text evidence="9">The sequence shown here is derived from an EMBL/GenBank/DDBJ whole genome shotgun (WGS) entry which is preliminary data.</text>
</comment>
<dbReference type="InterPro" id="IPR050743">
    <property type="entry name" value="2-oxoacid_DH_E2_comp"/>
</dbReference>
<sequence>MSVDQVFTLPDLGEGLTEAVVLEWLVAVGDTVEVDQMVVEVETAKAAVEVPIPFAGTVVALHAAADETLAVGSALITIGSSDGGNSSGAADAESAVREAGFERHREEERAGSGNVLIGFGTSTEVRKRRRRVQVVDGGAAGVPDRSASRVISPFVRKLARESGVELDSVVGTGAGGVITRADVDGVRAGVVGMERDSVARTVAGAGSANGVVRIPLTGVRKAIADKLATSRREIPDATTWVDLDATELLRTRATINATLPEGERIGLLPLIARLMVAALRRYPDLNATVDTARAEIVRYDHVHLGFAAQTPRGLVVPVIDHADSLTTVELAARLRETTELARAGKLPPARLTGGTITLNNYGVFGVDGSTPIINHPEAALLGIGRIIDRPWALDGELVLRKVTQVSLTFDHRVCDGGTAGGFLRLFADYLEHPITALGRM</sequence>
<dbReference type="RefSeq" id="WP_120042644.1">
    <property type="nucleotide sequence ID" value="NZ_QZFU01000023.1"/>
</dbReference>
<dbReference type="GO" id="GO:0005737">
    <property type="term" value="C:cytoplasm"/>
    <property type="evidence" value="ECO:0007669"/>
    <property type="project" value="TreeGrafter"/>
</dbReference>